<dbReference type="GO" id="GO:0031505">
    <property type="term" value="P:fungal-type cell wall organization"/>
    <property type="evidence" value="ECO:0007669"/>
    <property type="project" value="TreeGrafter"/>
</dbReference>
<feature type="chain" id="PRO_5004272805" evidence="2">
    <location>
        <begin position="19"/>
        <end position="496"/>
    </location>
</feature>
<keyword evidence="2" id="KW-0732">Signal</keyword>
<evidence type="ECO:0000259" key="3">
    <source>
        <dbReference type="PROSITE" id="PS51762"/>
    </source>
</evidence>
<evidence type="ECO:0000256" key="1">
    <source>
        <dbReference type="SAM" id="MobiDB-lite"/>
    </source>
</evidence>
<feature type="domain" description="GH16" evidence="3">
    <location>
        <begin position="96"/>
        <end position="336"/>
    </location>
</feature>
<proteinExistence type="predicted"/>
<dbReference type="AlphaFoldDB" id="Q6CL87"/>
<feature type="compositionally biased region" description="Polar residues" evidence="1">
    <location>
        <begin position="473"/>
        <end position="486"/>
    </location>
</feature>
<dbReference type="GO" id="GO:0005975">
    <property type="term" value="P:carbohydrate metabolic process"/>
    <property type="evidence" value="ECO:0007669"/>
    <property type="project" value="InterPro"/>
</dbReference>
<dbReference type="PANTHER" id="PTHR10963">
    <property type="entry name" value="GLYCOSYL HYDROLASE-RELATED"/>
    <property type="match status" value="1"/>
</dbReference>
<sequence>MLSTILLWISCCTISTLAQEATRYFPETPIGCSLENNCPAEWPCCSQFGQCGTGPFCVGGCNPRLSHDPGSCLGQPALLPRMSPSFWLQSSLEQKPALKSSFLPRVQPSMDVASNEGGEKDLNNRGIVNFANFLISPQERIIKKMLRDYHFTYSGFVKYDAPGQLTLAMPKHTSGSLISSTRSFLYGRATVKMKTARGRGVVTAVVLISTVGDEIDFEFIGGELHHAQSNYYHQGELNHTRMEKLELSSDSFENTHIYEVDWDQDRINWIVDGVVARTLYKEDTWNEEKQRYEYPQTPMRLQVSVWPGGREDADPGTIMWAGGLIDWENSPDILEKGQFYATVESIAVTPYENKFWPSIVDELERLHLPIDANSLLDITYDYNYDKFNEHTWFEDSVIWKKGKLPYLSSLDKNGLNPGRQQQSLLVGKQLKQEQGDGPDQSPSNRFIQDTNKPSEKNHEEQDLLLRNALQSRDATTNGGSSHNNRNPIKRLLNMLH</sequence>
<dbReference type="CAZy" id="CBM18">
    <property type="family name" value="Carbohydrate-Binding Module Family 18"/>
</dbReference>
<dbReference type="CDD" id="cd06923">
    <property type="entry name" value="ChtBD1_GH16"/>
    <property type="match status" value="1"/>
</dbReference>
<name>Q6CL87_KLULA</name>
<gene>
    <name evidence="4" type="ORF">KLLA0_F04906g</name>
</gene>
<dbReference type="GO" id="GO:0004553">
    <property type="term" value="F:hydrolase activity, hydrolyzing O-glycosyl compounds"/>
    <property type="evidence" value="ECO:0007669"/>
    <property type="project" value="InterPro"/>
</dbReference>
<dbReference type="GO" id="GO:0009277">
    <property type="term" value="C:fungal-type cell wall"/>
    <property type="evidence" value="ECO:0007669"/>
    <property type="project" value="TreeGrafter"/>
</dbReference>
<dbReference type="PaxDb" id="284590-Q6CL87"/>
<evidence type="ECO:0000313" key="4">
    <source>
        <dbReference type="EMBL" id="CAG98010.1"/>
    </source>
</evidence>
<dbReference type="InParanoid" id="Q6CL87"/>
<dbReference type="Proteomes" id="UP000000598">
    <property type="component" value="Chromosome F"/>
</dbReference>
<dbReference type="Pfam" id="PF00722">
    <property type="entry name" value="Glyco_hydro_16"/>
    <property type="match status" value="1"/>
</dbReference>
<dbReference type="KEGG" id="kla:KLLA0_F04906g"/>
<protein>
    <submittedName>
        <fullName evidence="4">KLLA0F04906p</fullName>
    </submittedName>
</protein>
<dbReference type="HOGENOM" id="CLU_039093_0_0_1"/>
<dbReference type="GO" id="GO:0016757">
    <property type="term" value="F:glycosyltransferase activity"/>
    <property type="evidence" value="ECO:0007669"/>
    <property type="project" value="TreeGrafter"/>
</dbReference>
<dbReference type="EMBL" id="CR382126">
    <property type="protein sequence ID" value="CAG98010.1"/>
    <property type="molecule type" value="Genomic_DNA"/>
</dbReference>
<feature type="compositionally biased region" description="Polar residues" evidence="1">
    <location>
        <begin position="440"/>
        <end position="451"/>
    </location>
</feature>
<dbReference type="InterPro" id="IPR013320">
    <property type="entry name" value="ConA-like_dom_sf"/>
</dbReference>
<keyword evidence="5" id="KW-1185">Reference proteome</keyword>
<organism evidence="4 5">
    <name type="scientific">Kluyveromyces lactis (strain ATCC 8585 / CBS 2359 / DSM 70799 / NBRC 1267 / NRRL Y-1140 / WM37)</name>
    <name type="common">Yeast</name>
    <name type="synonym">Candida sphaerica</name>
    <dbReference type="NCBI Taxonomy" id="284590"/>
    <lineage>
        <taxon>Eukaryota</taxon>
        <taxon>Fungi</taxon>
        <taxon>Dikarya</taxon>
        <taxon>Ascomycota</taxon>
        <taxon>Saccharomycotina</taxon>
        <taxon>Saccharomycetes</taxon>
        <taxon>Saccharomycetales</taxon>
        <taxon>Saccharomycetaceae</taxon>
        <taxon>Kluyveromyces</taxon>
    </lineage>
</organism>
<dbReference type="PANTHER" id="PTHR10963:SF69">
    <property type="entry name" value="GLYCOSIDASE CRR1-RELATED"/>
    <property type="match status" value="1"/>
</dbReference>
<dbReference type="CAZy" id="GH16">
    <property type="family name" value="Glycoside Hydrolase Family 16"/>
</dbReference>
<reference evidence="4 5" key="1">
    <citation type="journal article" date="2004" name="Nature">
        <title>Genome evolution in yeasts.</title>
        <authorList>
            <consortium name="Genolevures"/>
            <person name="Dujon B."/>
            <person name="Sherman D."/>
            <person name="Fischer G."/>
            <person name="Durrens P."/>
            <person name="Casaregola S."/>
            <person name="Lafontaine I."/>
            <person name="de Montigny J."/>
            <person name="Marck C."/>
            <person name="Neuveglise C."/>
            <person name="Talla E."/>
            <person name="Goffard N."/>
            <person name="Frangeul L."/>
            <person name="Aigle M."/>
            <person name="Anthouard V."/>
            <person name="Babour A."/>
            <person name="Barbe V."/>
            <person name="Barnay S."/>
            <person name="Blanchin S."/>
            <person name="Beckerich J.M."/>
            <person name="Beyne E."/>
            <person name="Bleykasten C."/>
            <person name="Boisrame A."/>
            <person name="Boyer J."/>
            <person name="Cattolico L."/>
            <person name="Confanioleri F."/>
            <person name="de Daruvar A."/>
            <person name="Despons L."/>
            <person name="Fabre E."/>
            <person name="Fairhead C."/>
            <person name="Ferry-Dumazet H."/>
            <person name="Groppi A."/>
            <person name="Hantraye F."/>
            <person name="Hennequin C."/>
            <person name="Jauniaux N."/>
            <person name="Joyet P."/>
            <person name="Kachouri R."/>
            <person name="Kerrest A."/>
            <person name="Koszul R."/>
            <person name="Lemaire M."/>
            <person name="Lesur I."/>
            <person name="Ma L."/>
            <person name="Muller H."/>
            <person name="Nicaud J.M."/>
            <person name="Nikolski M."/>
            <person name="Oztas S."/>
            <person name="Ozier-Kalogeropoulos O."/>
            <person name="Pellenz S."/>
            <person name="Potier S."/>
            <person name="Richard G.F."/>
            <person name="Straub M.L."/>
            <person name="Suleau A."/>
            <person name="Swennene D."/>
            <person name="Tekaia F."/>
            <person name="Wesolowski-Louvel M."/>
            <person name="Westhof E."/>
            <person name="Wirth B."/>
            <person name="Zeniou-Meyer M."/>
            <person name="Zivanovic I."/>
            <person name="Bolotin-Fukuhara M."/>
            <person name="Thierry A."/>
            <person name="Bouchier C."/>
            <person name="Caudron B."/>
            <person name="Scarpelli C."/>
            <person name="Gaillardin C."/>
            <person name="Weissenbach J."/>
            <person name="Wincker P."/>
            <person name="Souciet J.L."/>
        </authorList>
    </citation>
    <scope>NUCLEOTIDE SEQUENCE [LARGE SCALE GENOMIC DNA]</scope>
    <source>
        <strain evidence="5">ATCC 8585 / CBS 2359 / DSM 70799 / NBRC 1267 / NRRL Y-1140 / WM37</strain>
    </source>
</reference>
<dbReference type="PROSITE" id="PS51762">
    <property type="entry name" value="GH16_2"/>
    <property type="match status" value="1"/>
</dbReference>
<accession>Q6CL87</accession>
<dbReference type="CDD" id="cd02183">
    <property type="entry name" value="GH16_fungal_CRH1_transglycosylase"/>
    <property type="match status" value="1"/>
</dbReference>
<evidence type="ECO:0000256" key="2">
    <source>
        <dbReference type="SAM" id="SignalP"/>
    </source>
</evidence>
<dbReference type="FunCoup" id="Q6CL87">
    <property type="interactions" value="728"/>
</dbReference>
<dbReference type="InterPro" id="IPR050546">
    <property type="entry name" value="Glycosyl_Hydrlase_16"/>
</dbReference>
<evidence type="ECO:0000313" key="5">
    <source>
        <dbReference type="Proteomes" id="UP000000598"/>
    </source>
</evidence>
<dbReference type="SUPFAM" id="SSF49899">
    <property type="entry name" value="Concanavalin A-like lectins/glucanases"/>
    <property type="match status" value="1"/>
</dbReference>
<dbReference type="eggNOG" id="ENOG502QVQI">
    <property type="taxonomic scope" value="Eukaryota"/>
</dbReference>
<dbReference type="OMA" id="WPCCSPY"/>
<feature type="region of interest" description="Disordered" evidence="1">
    <location>
        <begin position="473"/>
        <end position="496"/>
    </location>
</feature>
<dbReference type="Gene3D" id="2.60.120.200">
    <property type="match status" value="1"/>
</dbReference>
<feature type="signal peptide" evidence="2">
    <location>
        <begin position="1"/>
        <end position="18"/>
    </location>
</feature>
<dbReference type="STRING" id="284590.Q6CL87"/>
<dbReference type="InterPro" id="IPR000757">
    <property type="entry name" value="Beta-glucanase-like"/>
</dbReference>
<feature type="region of interest" description="Disordered" evidence="1">
    <location>
        <begin position="430"/>
        <end position="459"/>
    </location>
</feature>